<dbReference type="AlphaFoldDB" id="A0A3T0D2L4"/>
<protein>
    <submittedName>
        <fullName evidence="1">Uncharacterized protein</fullName>
    </submittedName>
</protein>
<name>A0A3T0D2L4_9FIRM</name>
<sequence length="70" mass="8439">MKFKKEEISFMTFYLPKTRVLITKYNKVIQLKDELKDLLATLSDEEIYEILVSIFGNQISRFEDFIVERE</sequence>
<proteinExistence type="predicted"/>
<reference evidence="1 2" key="1">
    <citation type="submission" date="2018-12" db="EMBL/GenBank/DDBJ databases">
        <title>Genome sequence from the cellulolytic species, Caldicellulosiruptor changbaiensis.</title>
        <authorList>
            <person name="Blumer-Schuette S.E."/>
            <person name="Mendoza C."/>
        </authorList>
    </citation>
    <scope>NUCLEOTIDE SEQUENCE [LARGE SCALE GENOMIC DNA]</scope>
    <source>
        <strain evidence="1 2">CBS-Z</strain>
    </source>
</reference>
<dbReference type="Proteomes" id="UP000282930">
    <property type="component" value="Chromosome"/>
</dbReference>
<gene>
    <name evidence="1" type="ORF">ELD05_00425</name>
</gene>
<dbReference type="KEGG" id="ccha:ELD05_00425"/>
<evidence type="ECO:0000313" key="1">
    <source>
        <dbReference type="EMBL" id="AZT89269.1"/>
    </source>
</evidence>
<keyword evidence="2" id="KW-1185">Reference proteome</keyword>
<dbReference type="RefSeq" id="WP_127350891.1">
    <property type="nucleotide sequence ID" value="NZ_CP034791.1"/>
</dbReference>
<dbReference type="EMBL" id="CP034791">
    <property type="protein sequence ID" value="AZT89269.1"/>
    <property type="molecule type" value="Genomic_DNA"/>
</dbReference>
<evidence type="ECO:0000313" key="2">
    <source>
        <dbReference type="Proteomes" id="UP000282930"/>
    </source>
</evidence>
<accession>A0A3T0D2L4</accession>
<organism evidence="1 2">
    <name type="scientific">Caldicellulosiruptor changbaiensis</name>
    <dbReference type="NCBI Taxonomy" id="1222016"/>
    <lineage>
        <taxon>Bacteria</taxon>
        <taxon>Bacillati</taxon>
        <taxon>Bacillota</taxon>
        <taxon>Bacillota incertae sedis</taxon>
        <taxon>Caldicellulosiruptorales</taxon>
        <taxon>Caldicellulosiruptoraceae</taxon>
        <taxon>Caldicellulosiruptor</taxon>
    </lineage>
</organism>